<gene>
    <name evidence="1" type="ORF">DFH45_003555</name>
</gene>
<organism evidence="1 2">
    <name type="scientific">Clostridium beijerinckii</name>
    <name type="common">Clostridium MP</name>
    <dbReference type="NCBI Taxonomy" id="1520"/>
    <lineage>
        <taxon>Bacteria</taxon>
        <taxon>Bacillati</taxon>
        <taxon>Bacillota</taxon>
        <taxon>Clostridia</taxon>
        <taxon>Eubacteriales</taxon>
        <taxon>Clostridiaceae</taxon>
        <taxon>Clostridium</taxon>
    </lineage>
</organism>
<accession>A0A9Q5CP94</accession>
<comment type="caution">
    <text evidence="1">The sequence shown here is derived from an EMBL/GenBank/DDBJ whole genome shotgun (WGS) entry which is preliminary data.</text>
</comment>
<proteinExistence type="predicted"/>
<dbReference type="EMBL" id="JABSXK010000001">
    <property type="protein sequence ID" value="NRV10592.1"/>
    <property type="molecule type" value="Genomic_DNA"/>
</dbReference>
<sequence length="96" mass="11113">MEICKKINQKYLNENPSKNAISIDYNGIKIEYTSNQYKAVPEGYKPTEEEKELEDKGILQIGYGSEETKVSQNQSVTWYEDGISYCILNRDYTELS</sequence>
<name>A0A9Q5CP94_CLOBE</name>
<dbReference type="AlphaFoldDB" id="A0A9Q5CP94"/>
<protein>
    <submittedName>
        <fullName evidence="1">Uncharacterized protein</fullName>
    </submittedName>
</protein>
<reference evidence="1" key="1">
    <citation type="submission" date="2020-05" db="EMBL/GenBank/DDBJ databases">
        <title>Genomic insights into acetone-butanol-ethanol (ABE) fermentation by sequencing solventogenic clostridia strains.</title>
        <authorList>
            <person name="Brown S."/>
        </authorList>
    </citation>
    <scope>NUCLEOTIDE SEQUENCE</scope>
    <source>
        <strain evidence="1">DJ126</strain>
    </source>
</reference>
<dbReference type="RefSeq" id="WP_236887841.1">
    <property type="nucleotide sequence ID" value="NZ_CP016090.1"/>
</dbReference>
<evidence type="ECO:0000313" key="1">
    <source>
        <dbReference type="EMBL" id="NRV10592.1"/>
    </source>
</evidence>
<dbReference type="Proteomes" id="UP000821656">
    <property type="component" value="Unassembled WGS sequence"/>
</dbReference>
<evidence type="ECO:0000313" key="2">
    <source>
        <dbReference type="Proteomes" id="UP000821656"/>
    </source>
</evidence>